<name>A0A1L9TMS7_9EURO</name>
<feature type="signal peptide" evidence="1">
    <location>
        <begin position="1"/>
        <end position="21"/>
    </location>
</feature>
<dbReference type="NCBIfam" id="TIGR01180">
    <property type="entry name" value="aman2_put"/>
    <property type="match status" value="1"/>
</dbReference>
<sequence length="822" mass="91074">MRFLTSFVSSASLLSLGIAVAAEVDYSQYVNPFIGSEGPFPGQGYGGGDIFIGGARPFGVVKVGIDSTAANWSMAVLNGGWTPDGNVTAITMMHESGTGGAPKYGLVAQMPLTSIDPPVNILDNLTYNQPRVGQDKASVGYYKTQLQSGVEIELSASRHAGIIQYNFPAGEKHVLVDVSHYLPGAPTDSNGQYYIAGEIQLHEDGQSYSGYGTYVGGWNNGAPFTVYFYGEFETKPQNARIFKGPNTDPMRGFQGLSNGQPSFPVYGNQSDSAKSGPMNDRVGAIFSWNSDEESSISSRIGISMISTEKARAYIGSEIPSWKLNDTVDAAVQEWNKDVFSKIQVPLDETANLTHIRLLYSSLYFIHLMPSDRTGENPLWESDEPSWDDFYTMWDIFRCTVSFYHIFQPVYYESMIRSLIDIWKHSGFLPDGRSGNWNGIVQGGSNADNVLADAYVKGLRGAINWTEGYAAMKTDAEVIPYNTRDPLDLTASTKEGRGALTDWLELGYVSQDRNTRCISRTVEYSFNDFAISQVAAGEKPEDQEKYLRRSAGWQKIWNPDVESLNFTGFLAPKFSNGTFNNSGYDPLYCYGCNWADLSYEGTPWEYSFVIPHDTETLIDLMGGPETFEARLDLMVLFPVITTKIPFKPNTSVQELGANGAGITTLMNIGNEPDFATPYLYHFLNKQHKSVQRSRELALQYFHDTAYGIPGNSDAGAMNTWLLWSMLGMYPLVTTRTYLLGSPWFSDLNMTINGNNTLRIRASGLERGHYVQSVKINGEVWDRNWFDHGDVMQEGGVVEFELGEEAVVWESGEEPASPGHVVLE</sequence>
<dbReference type="GO" id="GO:0030246">
    <property type="term" value="F:carbohydrate binding"/>
    <property type="evidence" value="ECO:0007669"/>
    <property type="project" value="InterPro"/>
</dbReference>
<dbReference type="Proteomes" id="UP000184356">
    <property type="component" value="Unassembled WGS sequence"/>
</dbReference>
<dbReference type="InterPro" id="IPR050883">
    <property type="entry name" value="PNGase"/>
</dbReference>
<accession>A0A1L9TMS7</accession>
<dbReference type="PANTHER" id="PTHR12143">
    <property type="entry name" value="PEPTIDE N-GLYCANASE PNGASE -RELATED"/>
    <property type="match status" value="1"/>
</dbReference>
<dbReference type="VEuPathDB" id="FungiDB:ASPSYDRAFT_146122"/>
<dbReference type="GO" id="GO:0006516">
    <property type="term" value="P:glycoprotein catabolic process"/>
    <property type="evidence" value="ECO:0007669"/>
    <property type="project" value="TreeGrafter"/>
</dbReference>
<proteinExistence type="predicted"/>
<feature type="chain" id="PRO_5012950908" description="Glycosyl hydrolase family 92 domain-containing protein" evidence="1">
    <location>
        <begin position="22"/>
        <end position="822"/>
    </location>
</feature>
<dbReference type="Gene3D" id="1.20.1610.10">
    <property type="entry name" value="alpha-1,2-mannosidases domains"/>
    <property type="match status" value="1"/>
</dbReference>
<dbReference type="GeneID" id="63757662"/>
<organism evidence="4 5">
    <name type="scientific">Aspergillus sydowii CBS 593.65</name>
    <dbReference type="NCBI Taxonomy" id="1036612"/>
    <lineage>
        <taxon>Eukaryota</taxon>
        <taxon>Fungi</taxon>
        <taxon>Dikarya</taxon>
        <taxon>Ascomycota</taxon>
        <taxon>Pezizomycotina</taxon>
        <taxon>Eurotiomycetes</taxon>
        <taxon>Eurotiomycetidae</taxon>
        <taxon>Eurotiales</taxon>
        <taxon>Aspergillaceae</taxon>
        <taxon>Aspergillus</taxon>
        <taxon>Aspergillus subgen. Nidulantes</taxon>
    </lineage>
</organism>
<dbReference type="PANTHER" id="PTHR12143:SF27">
    <property type="entry name" value="ALPHA-1,2-MANNOSIDASE FAMILY PROTEIN (AFU_ORTHOLOGUE AFUA_5G10520)"/>
    <property type="match status" value="1"/>
</dbReference>
<dbReference type="Gene3D" id="1.20.1050.60">
    <property type="entry name" value="alpha-1,2-mannosidase"/>
    <property type="match status" value="1"/>
</dbReference>
<dbReference type="Pfam" id="PF17678">
    <property type="entry name" value="Glyco_hydro_92N"/>
    <property type="match status" value="1"/>
</dbReference>
<gene>
    <name evidence="4" type="ORF">ASPSYDRAFT_146122</name>
</gene>
<feature type="domain" description="Glycosyl hydrolase family 92 N-terminal" evidence="3">
    <location>
        <begin position="29"/>
        <end position="303"/>
    </location>
</feature>
<dbReference type="Gene3D" id="2.70.98.10">
    <property type="match status" value="1"/>
</dbReference>
<reference evidence="5" key="1">
    <citation type="journal article" date="2017" name="Genome Biol.">
        <title>Comparative genomics reveals high biological diversity and specific adaptations in the industrially and medically important fungal genus Aspergillus.</title>
        <authorList>
            <person name="de Vries R.P."/>
            <person name="Riley R."/>
            <person name="Wiebenga A."/>
            <person name="Aguilar-Osorio G."/>
            <person name="Amillis S."/>
            <person name="Uchima C.A."/>
            <person name="Anderluh G."/>
            <person name="Asadollahi M."/>
            <person name="Askin M."/>
            <person name="Barry K."/>
            <person name="Battaglia E."/>
            <person name="Bayram O."/>
            <person name="Benocci T."/>
            <person name="Braus-Stromeyer S.A."/>
            <person name="Caldana C."/>
            <person name="Canovas D."/>
            <person name="Cerqueira G.C."/>
            <person name="Chen F."/>
            <person name="Chen W."/>
            <person name="Choi C."/>
            <person name="Clum A."/>
            <person name="Dos Santos R.A."/>
            <person name="Damasio A.R."/>
            <person name="Diallinas G."/>
            <person name="Emri T."/>
            <person name="Fekete E."/>
            <person name="Flipphi M."/>
            <person name="Freyberg S."/>
            <person name="Gallo A."/>
            <person name="Gournas C."/>
            <person name="Habgood R."/>
            <person name="Hainaut M."/>
            <person name="Harispe M.L."/>
            <person name="Henrissat B."/>
            <person name="Hilden K.S."/>
            <person name="Hope R."/>
            <person name="Hossain A."/>
            <person name="Karabika E."/>
            <person name="Karaffa L."/>
            <person name="Karanyi Z."/>
            <person name="Krasevec N."/>
            <person name="Kuo A."/>
            <person name="Kusch H."/>
            <person name="LaButti K."/>
            <person name="Lagendijk E.L."/>
            <person name="Lapidus A."/>
            <person name="Levasseur A."/>
            <person name="Lindquist E."/>
            <person name="Lipzen A."/>
            <person name="Logrieco A.F."/>
            <person name="MacCabe A."/>
            <person name="Maekelae M.R."/>
            <person name="Malavazi I."/>
            <person name="Melin P."/>
            <person name="Meyer V."/>
            <person name="Mielnichuk N."/>
            <person name="Miskei M."/>
            <person name="Molnar A.P."/>
            <person name="Mule G."/>
            <person name="Ngan C.Y."/>
            <person name="Orejas M."/>
            <person name="Orosz E."/>
            <person name="Ouedraogo J.P."/>
            <person name="Overkamp K.M."/>
            <person name="Park H.-S."/>
            <person name="Perrone G."/>
            <person name="Piumi F."/>
            <person name="Punt P.J."/>
            <person name="Ram A.F."/>
            <person name="Ramon A."/>
            <person name="Rauscher S."/>
            <person name="Record E."/>
            <person name="Riano-Pachon D.M."/>
            <person name="Robert V."/>
            <person name="Roehrig J."/>
            <person name="Ruller R."/>
            <person name="Salamov A."/>
            <person name="Salih N.S."/>
            <person name="Samson R.A."/>
            <person name="Sandor E."/>
            <person name="Sanguinetti M."/>
            <person name="Schuetze T."/>
            <person name="Sepcic K."/>
            <person name="Shelest E."/>
            <person name="Sherlock G."/>
            <person name="Sophianopoulou V."/>
            <person name="Squina F.M."/>
            <person name="Sun H."/>
            <person name="Susca A."/>
            <person name="Todd R.B."/>
            <person name="Tsang A."/>
            <person name="Unkles S.E."/>
            <person name="van de Wiele N."/>
            <person name="van Rossen-Uffink D."/>
            <person name="Oliveira J.V."/>
            <person name="Vesth T.C."/>
            <person name="Visser J."/>
            <person name="Yu J.-H."/>
            <person name="Zhou M."/>
            <person name="Andersen M.R."/>
            <person name="Archer D.B."/>
            <person name="Baker S.E."/>
            <person name="Benoit I."/>
            <person name="Brakhage A.A."/>
            <person name="Braus G.H."/>
            <person name="Fischer R."/>
            <person name="Frisvad J.C."/>
            <person name="Goldman G.H."/>
            <person name="Houbraken J."/>
            <person name="Oakley B."/>
            <person name="Pocsi I."/>
            <person name="Scazzocchio C."/>
            <person name="Seiboth B."/>
            <person name="vanKuyk P.A."/>
            <person name="Wortman J."/>
            <person name="Dyer P.S."/>
            <person name="Grigoriev I.V."/>
        </authorList>
    </citation>
    <scope>NUCLEOTIDE SEQUENCE [LARGE SCALE GENOMIC DNA]</scope>
    <source>
        <strain evidence="5">CBS 593.65</strain>
    </source>
</reference>
<dbReference type="EMBL" id="KV878584">
    <property type="protein sequence ID" value="OJJ60702.1"/>
    <property type="molecule type" value="Genomic_DNA"/>
</dbReference>
<keyword evidence="5" id="KW-1185">Reference proteome</keyword>
<dbReference type="GO" id="GO:0005634">
    <property type="term" value="C:nucleus"/>
    <property type="evidence" value="ECO:0007669"/>
    <property type="project" value="TreeGrafter"/>
</dbReference>
<dbReference type="InterPro" id="IPR008928">
    <property type="entry name" value="6-hairpin_glycosidase_sf"/>
</dbReference>
<dbReference type="Pfam" id="PF07971">
    <property type="entry name" value="Glyco_hydro_92"/>
    <property type="match status" value="1"/>
</dbReference>
<evidence type="ECO:0000313" key="4">
    <source>
        <dbReference type="EMBL" id="OJJ60702.1"/>
    </source>
</evidence>
<dbReference type="SUPFAM" id="SSF48208">
    <property type="entry name" value="Six-hairpin glycosidases"/>
    <property type="match status" value="1"/>
</dbReference>
<dbReference type="GO" id="GO:0005829">
    <property type="term" value="C:cytosol"/>
    <property type="evidence" value="ECO:0007669"/>
    <property type="project" value="TreeGrafter"/>
</dbReference>
<evidence type="ECO:0000259" key="3">
    <source>
        <dbReference type="Pfam" id="PF17678"/>
    </source>
</evidence>
<keyword evidence="1" id="KW-0732">Signal</keyword>
<evidence type="ECO:0008006" key="6">
    <source>
        <dbReference type="Google" id="ProtNLM"/>
    </source>
</evidence>
<dbReference type="AlphaFoldDB" id="A0A1L9TMS7"/>
<dbReference type="InterPro" id="IPR005887">
    <property type="entry name" value="GH92_a_mannosidase_put"/>
</dbReference>
<dbReference type="GO" id="GO:0005975">
    <property type="term" value="P:carbohydrate metabolic process"/>
    <property type="evidence" value="ECO:0007669"/>
    <property type="project" value="InterPro"/>
</dbReference>
<dbReference type="RefSeq" id="XP_040704508.1">
    <property type="nucleotide sequence ID" value="XM_040841589.1"/>
</dbReference>
<dbReference type="Gene3D" id="3.30.2080.10">
    <property type="entry name" value="GH92 mannosidase domain"/>
    <property type="match status" value="1"/>
</dbReference>
<evidence type="ECO:0000256" key="1">
    <source>
        <dbReference type="SAM" id="SignalP"/>
    </source>
</evidence>
<protein>
    <recommendedName>
        <fullName evidence="6">Glycosyl hydrolase family 92 domain-containing protein</fullName>
    </recommendedName>
</protein>
<dbReference type="GO" id="GO:0000224">
    <property type="term" value="F:peptide-N4-(N-acetyl-beta-glucosaminyl)asparagine amidase activity"/>
    <property type="evidence" value="ECO:0007669"/>
    <property type="project" value="TreeGrafter"/>
</dbReference>
<evidence type="ECO:0000313" key="5">
    <source>
        <dbReference type="Proteomes" id="UP000184356"/>
    </source>
</evidence>
<dbReference type="OrthoDB" id="449263at2759"/>
<dbReference type="FunFam" id="1.20.1050.60:FF:000002">
    <property type="entry name" value="Glycosyl hydrolase family 92"/>
    <property type="match status" value="1"/>
</dbReference>
<dbReference type="FunFam" id="2.70.98.10:FF:000028">
    <property type="entry name" value="Alpha-1,2-mannosidase family protein (AFU_orthologue AFUA_5G10520)"/>
    <property type="match status" value="1"/>
</dbReference>
<dbReference type="InterPro" id="IPR012939">
    <property type="entry name" value="Glyco_hydro_92"/>
</dbReference>
<dbReference type="InterPro" id="IPR041371">
    <property type="entry name" value="GH92_N"/>
</dbReference>
<evidence type="ECO:0000259" key="2">
    <source>
        <dbReference type="Pfam" id="PF07971"/>
    </source>
</evidence>
<dbReference type="InterPro" id="IPR014718">
    <property type="entry name" value="GH-type_carb-bd"/>
</dbReference>
<dbReference type="STRING" id="1036612.A0A1L9TMS7"/>
<feature type="domain" description="Glycosyl hydrolase family 92" evidence="2">
    <location>
        <begin position="309"/>
        <end position="801"/>
    </location>
</feature>